<dbReference type="HOGENOM" id="CLU_153169_0_0_10"/>
<sequence>MDSNFKKRYMLRKLYGSMVFLMLFTSVNAQNCTLDIGGKNNEAIKTIFQLNEEQISTMEALQGELEVQTKDIEGQIEKLLAEHPQSSEEDLIKLAEKYKVLQQQLVQAAYDSDKKLLSLFNSKQYERYLRLCNEAIRIPIKVIPKNYEIPEGED</sequence>
<feature type="chain" id="PRO_5003402401" evidence="1">
    <location>
        <begin position="30"/>
        <end position="154"/>
    </location>
</feature>
<dbReference type="AlphaFoldDB" id="G0LCL1"/>
<dbReference type="STRING" id="63186.ZOBELLIA_2850"/>
<evidence type="ECO:0000313" key="3">
    <source>
        <dbReference type="Proteomes" id="UP000008898"/>
    </source>
</evidence>
<reference evidence="3" key="1">
    <citation type="submission" date="2009-07" db="EMBL/GenBank/DDBJ databases">
        <title>Complete genome sequence of Zobellia galactanivorans Dsij.</title>
        <authorList>
            <consortium name="Genoscope - CEA"/>
        </authorList>
    </citation>
    <scope>NUCLEOTIDE SEQUENCE [LARGE SCALE GENOMIC DNA]</scope>
    <source>
        <strain evidence="3">DSM 12802 / CCUG 47099 / CIP 106680 / NCIMB 13871 / Dsij</strain>
    </source>
</reference>
<keyword evidence="3" id="KW-1185">Reference proteome</keyword>
<reference evidence="2 3" key="2">
    <citation type="journal article" date="2012" name="Environ. Microbiol.">
        <title>Characterization of the first alginolytic operons in a marine bacterium: from their emergence in marine Flavobacteriia to their independent transfers to marine Proteobacteria and human gut Bacteroides.</title>
        <authorList>
            <person name="Thomas F."/>
            <person name="Barbeyron T."/>
            <person name="Tonon T."/>
            <person name="Genicot S."/>
            <person name="Czjzek M."/>
            <person name="Michel G."/>
        </authorList>
    </citation>
    <scope>NUCLEOTIDE SEQUENCE [LARGE SCALE GENOMIC DNA]</scope>
    <source>
        <strain evidence="3">DSM 12802 / CCUG 47099 / CIP 106680 / NCIMB 13871 / Dsij</strain>
    </source>
</reference>
<dbReference type="PATRIC" id="fig|63186.3.peg.2799"/>
<keyword evidence="1" id="KW-0732">Signal</keyword>
<protein>
    <submittedName>
        <fullName evidence="2">Conserved hypothetical periplasmic protein</fullName>
    </submittedName>
</protein>
<dbReference type="EMBL" id="FP476056">
    <property type="protein sequence ID" value="CAZ96997.1"/>
    <property type="molecule type" value="Genomic_DNA"/>
</dbReference>
<name>G0LCL1_ZOBGA</name>
<evidence type="ECO:0000256" key="1">
    <source>
        <dbReference type="SAM" id="SignalP"/>
    </source>
</evidence>
<gene>
    <name evidence="2" type="ordered locus">zobellia_2850</name>
</gene>
<evidence type="ECO:0000313" key="2">
    <source>
        <dbReference type="EMBL" id="CAZ96997.1"/>
    </source>
</evidence>
<accession>G0LCL1</accession>
<dbReference type="Proteomes" id="UP000008898">
    <property type="component" value="Chromosome"/>
</dbReference>
<proteinExistence type="predicted"/>
<dbReference type="KEGG" id="zga:ZOBELLIA_2850"/>
<organism evidence="2 3">
    <name type="scientific">Zobellia galactanivorans (strain DSM 12802 / CCUG 47099 / CIP 106680 / NCIMB 13871 / Dsij)</name>
    <dbReference type="NCBI Taxonomy" id="63186"/>
    <lineage>
        <taxon>Bacteria</taxon>
        <taxon>Pseudomonadati</taxon>
        <taxon>Bacteroidota</taxon>
        <taxon>Flavobacteriia</taxon>
        <taxon>Flavobacteriales</taxon>
        <taxon>Flavobacteriaceae</taxon>
        <taxon>Zobellia</taxon>
    </lineage>
</organism>
<feature type="signal peptide" evidence="1">
    <location>
        <begin position="1"/>
        <end position="29"/>
    </location>
</feature>